<keyword evidence="3" id="KW-1185">Reference proteome</keyword>
<keyword evidence="1" id="KW-0472">Membrane</keyword>
<gene>
    <name evidence="2" type="ORF">RED65_05802</name>
</gene>
<dbReference type="HOGENOM" id="CLU_3230211_0_0_6"/>
<dbReference type="Proteomes" id="UP000004263">
    <property type="component" value="Unassembled WGS sequence"/>
</dbReference>
<keyword evidence="1" id="KW-0812">Transmembrane</keyword>
<evidence type="ECO:0000256" key="1">
    <source>
        <dbReference type="SAM" id="Phobius"/>
    </source>
</evidence>
<sequence>MKTRPDLMVIISMIFVVGAVATSLTANSSDQEITPQVSQHMIR</sequence>
<comment type="caution">
    <text evidence="2">The sequence shown here is derived from an EMBL/GenBank/DDBJ whole genome shotgun (WGS) entry which is preliminary data.</text>
</comment>
<feature type="transmembrane region" description="Helical" evidence="1">
    <location>
        <begin position="7"/>
        <end position="26"/>
    </location>
</feature>
<keyword evidence="1" id="KW-1133">Transmembrane helix</keyword>
<organism evidence="2 3">
    <name type="scientific">Bermanella marisrubri</name>
    <dbReference type="NCBI Taxonomy" id="207949"/>
    <lineage>
        <taxon>Bacteria</taxon>
        <taxon>Pseudomonadati</taxon>
        <taxon>Pseudomonadota</taxon>
        <taxon>Gammaproteobacteria</taxon>
        <taxon>Oceanospirillales</taxon>
        <taxon>Oceanospirillaceae</taxon>
        <taxon>Bermanella</taxon>
    </lineage>
</organism>
<proteinExistence type="predicted"/>
<dbReference type="AlphaFoldDB" id="Q1MZK5"/>
<dbReference type="RefSeq" id="WP_007016625.1">
    <property type="nucleotide sequence ID" value="NZ_AAQH01000018.1"/>
</dbReference>
<dbReference type="EMBL" id="AAQH01000018">
    <property type="protein sequence ID" value="EAT11406.1"/>
    <property type="molecule type" value="Genomic_DNA"/>
</dbReference>
<evidence type="ECO:0000313" key="3">
    <source>
        <dbReference type="Proteomes" id="UP000004263"/>
    </source>
</evidence>
<evidence type="ECO:0000313" key="2">
    <source>
        <dbReference type="EMBL" id="EAT11406.1"/>
    </source>
</evidence>
<name>Q1MZK5_9GAMM</name>
<protein>
    <submittedName>
        <fullName evidence="2">Uncharacterized protein</fullName>
    </submittedName>
</protein>
<accession>Q1MZK5</accession>
<reference evidence="2 3" key="1">
    <citation type="submission" date="2006-03" db="EMBL/GenBank/DDBJ databases">
        <authorList>
            <person name="Pinhassi J."/>
            <person name="Pedros-Alio C."/>
            <person name="Ferriera S."/>
            <person name="Johnson J."/>
            <person name="Kravitz S."/>
            <person name="Halpern A."/>
            <person name="Remington K."/>
            <person name="Beeson K."/>
            <person name="Tran B."/>
            <person name="Rogers Y.-H."/>
            <person name="Friedman R."/>
            <person name="Venter J.C."/>
        </authorList>
    </citation>
    <scope>NUCLEOTIDE SEQUENCE [LARGE SCALE GENOMIC DNA]</scope>
    <source>
        <strain evidence="2 3">RED65</strain>
    </source>
</reference>